<feature type="domain" description="Transcriptional repressor PaaX-like C-terminal" evidence="1">
    <location>
        <begin position="171"/>
        <end position="245"/>
    </location>
</feature>
<dbReference type="EMBL" id="QYTW02000007">
    <property type="protein sequence ID" value="RST59922.1"/>
    <property type="molecule type" value="Genomic_DNA"/>
</dbReference>
<protein>
    <submittedName>
        <fullName evidence="3">PaaX family transcriptional regulator</fullName>
    </submittedName>
</protein>
<dbReference type="Pfam" id="PF08223">
    <property type="entry name" value="PaaX_C"/>
    <property type="match status" value="1"/>
</dbReference>
<reference evidence="3 6" key="2">
    <citation type="submission" date="2021-03" db="EMBL/GenBank/DDBJ databases">
        <title>Antimicrobial resistance genes in bacteria isolated from Japanese honey, and their potential for conferring macrolide and lincosamide resistance in the American foulbrood pathogen Paenibacillus larvae.</title>
        <authorList>
            <person name="Okamoto M."/>
            <person name="Kumagai M."/>
            <person name="Kanamori H."/>
            <person name="Takamatsu D."/>
        </authorList>
    </citation>
    <scope>NUCLEOTIDE SEQUENCE [LARGE SCALE GENOMIC DNA]</scope>
    <source>
        <strain evidence="3 6">J6TS1</strain>
    </source>
</reference>
<dbReference type="InterPro" id="IPR011965">
    <property type="entry name" value="PaaX_trns_reg"/>
</dbReference>
<dbReference type="PANTHER" id="PTHR30319:SF1">
    <property type="entry name" value="TRANSCRIPTIONAL REPRESSOR PAAX"/>
    <property type="match status" value="1"/>
</dbReference>
<dbReference type="Gene3D" id="3.30.70.2650">
    <property type="match status" value="1"/>
</dbReference>
<evidence type="ECO:0000313" key="4">
    <source>
        <dbReference type="EMBL" id="RST59922.1"/>
    </source>
</evidence>
<comment type="caution">
    <text evidence="4">The sequence shown here is derived from an EMBL/GenBank/DDBJ whole genome shotgun (WGS) entry which is preliminary data.</text>
</comment>
<dbReference type="SUPFAM" id="SSF46785">
    <property type="entry name" value="Winged helix' DNA-binding domain"/>
    <property type="match status" value="1"/>
</dbReference>
<dbReference type="PIRSF" id="PIRSF020623">
    <property type="entry name" value="PaaX"/>
    <property type="match status" value="1"/>
</dbReference>
<dbReference type="EMBL" id="BORJ01000004">
    <property type="protein sequence ID" value="GIN95877.1"/>
    <property type="molecule type" value="Genomic_DNA"/>
</dbReference>
<accession>A0A429X955</accession>
<evidence type="ECO:0000313" key="5">
    <source>
        <dbReference type="Proteomes" id="UP000287296"/>
    </source>
</evidence>
<keyword evidence="6" id="KW-1185">Reference proteome</keyword>
<dbReference type="AlphaFoldDB" id="A0A429X955"/>
<proteinExistence type="predicted"/>
<gene>
    <name evidence="4" type="ORF">D5F11_009410</name>
    <name evidence="3" type="ORF">J6TS1_17470</name>
</gene>
<organism evidence="4 5">
    <name type="scientific">Siminovitchia terrae</name>
    <name type="common">Bacillus terrae</name>
    <dbReference type="NCBI Taxonomy" id="1914933"/>
    <lineage>
        <taxon>Bacteria</taxon>
        <taxon>Bacillati</taxon>
        <taxon>Bacillota</taxon>
        <taxon>Bacilli</taxon>
        <taxon>Bacillales</taxon>
        <taxon>Bacillaceae</taxon>
        <taxon>Siminovitchia</taxon>
    </lineage>
</organism>
<dbReference type="Proteomes" id="UP000680670">
    <property type="component" value="Unassembled WGS sequence"/>
</dbReference>
<sequence length="274" mass="31955">MTVEKQLLYLLSKKVEMEGKELINIFEEMNYTPQSIRNILSKFKGMSYITSLERGIYKITPSGLDAYSLYSKKDNFYTKHWDGKWYLVFLEIPETLRRKRDAFRKGLLQLGFGMLYKSVYVYPWDIINKVLNLVDSLEIEDYITIISSNEFLLNGIVPEGRAGPNTASSLWNLEEINTNYKNIQIWLENEYKTKFNSLIKDNNRNPLQVFTNFLTLKEKRDDLLIADPMLPAEFLPGSWLGTTVLFSIDKLIQTLITLIPENSYYSSFVADLRS</sequence>
<name>A0A429X955_SIMTE</name>
<dbReference type="OrthoDB" id="2270427at2"/>
<evidence type="ECO:0000313" key="6">
    <source>
        <dbReference type="Proteomes" id="UP000680670"/>
    </source>
</evidence>
<dbReference type="GO" id="GO:0006351">
    <property type="term" value="P:DNA-templated transcription"/>
    <property type="evidence" value="ECO:0007669"/>
    <property type="project" value="InterPro"/>
</dbReference>
<reference evidence="4 5" key="1">
    <citation type="submission" date="2018-12" db="EMBL/GenBank/DDBJ databases">
        <authorList>
            <person name="Sun L."/>
            <person name="Chen Z."/>
        </authorList>
    </citation>
    <scope>NUCLEOTIDE SEQUENCE [LARGE SCALE GENOMIC DNA]</scope>
    <source>
        <strain evidence="4 5">LMG 29736</strain>
    </source>
</reference>
<evidence type="ECO:0000313" key="3">
    <source>
        <dbReference type="EMBL" id="GIN95877.1"/>
    </source>
</evidence>
<dbReference type="Pfam" id="PF20803">
    <property type="entry name" value="PaaX_M"/>
    <property type="match status" value="1"/>
</dbReference>
<dbReference type="InterPro" id="IPR048846">
    <property type="entry name" value="PaaX-like_central"/>
</dbReference>
<dbReference type="InterPro" id="IPR013225">
    <property type="entry name" value="PaaX_C"/>
</dbReference>
<dbReference type="InterPro" id="IPR036390">
    <property type="entry name" value="WH_DNA-bd_sf"/>
</dbReference>
<dbReference type="RefSeq" id="WP_120118192.1">
    <property type="nucleotide sequence ID" value="NZ_BORJ01000004.1"/>
</dbReference>
<feature type="domain" description="Transcriptional repressor PaaX-like central Cas2-like" evidence="2">
    <location>
        <begin position="79"/>
        <end position="149"/>
    </location>
</feature>
<evidence type="ECO:0000259" key="2">
    <source>
        <dbReference type="Pfam" id="PF20803"/>
    </source>
</evidence>
<evidence type="ECO:0000259" key="1">
    <source>
        <dbReference type="Pfam" id="PF08223"/>
    </source>
</evidence>
<dbReference type="PANTHER" id="PTHR30319">
    <property type="entry name" value="PHENYLACETIC ACID REGULATOR-RELATED TRANSCRIPTIONAL REPRESSOR"/>
    <property type="match status" value="1"/>
</dbReference>
<dbReference type="Proteomes" id="UP000287296">
    <property type="component" value="Unassembled WGS sequence"/>
</dbReference>